<dbReference type="Proteomes" id="UP001489004">
    <property type="component" value="Unassembled WGS sequence"/>
</dbReference>
<feature type="transmembrane region" description="Helical" evidence="1">
    <location>
        <begin position="159"/>
        <end position="178"/>
    </location>
</feature>
<feature type="transmembrane region" description="Helical" evidence="1">
    <location>
        <begin position="297"/>
        <end position="318"/>
    </location>
</feature>
<comment type="caution">
    <text evidence="2">The sequence shown here is derived from an EMBL/GenBank/DDBJ whole genome shotgun (WGS) entry which is preliminary data.</text>
</comment>
<protein>
    <submittedName>
        <fullName evidence="2">Uncharacterized protein</fullName>
    </submittedName>
</protein>
<keyword evidence="1" id="KW-1133">Transmembrane helix</keyword>
<proteinExistence type="predicted"/>
<feature type="transmembrane region" description="Helical" evidence="1">
    <location>
        <begin position="190"/>
        <end position="213"/>
    </location>
</feature>
<evidence type="ECO:0000313" key="2">
    <source>
        <dbReference type="EMBL" id="KAK9803955.1"/>
    </source>
</evidence>
<gene>
    <name evidence="2" type="ORF">WJX72_007856</name>
</gene>
<feature type="transmembrane region" description="Helical" evidence="1">
    <location>
        <begin position="100"/>
        <end position="120"/>
    </location>
</feature>
<organism evidence="2 3">
    <name type="scientific">[Myrmecia] bisecta</name>
    <dbReference type="NCBI Taxonomy" id="41462"/>
    <lineage>
        <taxon>Eukaryota</taxon>
        <taxon>Viridiplantae</taxon>
        <taxon>Chlorophyta</taxon>
        <taxon>core chlorophytes</taxon>
        <taxon>Trebouxiophyceae</taxon>
        <taxon>Trebouxiales</taxon>
        <taxon>Trebouxiaceae</taxon>
        <taxon>Myrmecia</taxon>
    </lineage>
</organism>
<accession>A0AAW1P2K3</accession>
<sequence length="331" mass="36333">MAHAATDVHVHVGTCVPAPVTGIFHGLEALFSYDHANTGILIGLITTAIALWWFGWYVLFSERARAIKGTSLLRYAAFYYCVSVGAFGAIRGIWDTGRLLLVGAAFHNLMEWGFLAHVWLDQNTAPLFFRGAVFYIWTVITISAVLLPKLLQALAFEQTLGIGCDYFLLLSYGIAWATRHQASKAIGDMWKSAFFASLFHFGQIWPLVAGTVLGPCHPLSRVMDFILTTVSVPCFFLYTDFALRWDENKFGTTFLYQGPPFVADEPEGKALLNGTDKASPLSKKVNPYQAKNHWGTLVQLVAAGMFLGLLTIGGVGVLPRCPGASVYPCPK</sequence>
<name>A0AAW1P2K3_9CHLO</name>
<reference evidence="2 3" key="1">
    <citation type="journal article" date="2024" name="Nat. Commun.">
        <title>Phylogenomics reveals the evolutionary origins of lichenization in chlorophyte algae.</title>
        <authorList>
            <person name="Puginier C."/>
            <person name="Libourel C."/>
            <person name="Otte J."/>
            <person name="Skaloud P."/>
            <person name="Haon M."/>
            <person name="Grisel S."/>
            <person name="Petersen M."/>
            <person name="Berrin J.G."/>
            <person name="Delaux P.M."/>
            <person name="Dal Grande F."/>
            <person name="Keller J."/>
        </authorList>
    </citation>
    <scope>NUCLEOTIDE SEQUENCE [LARGE SCALE GENOMIC DNA]</scope>
    <source>
        <strain evidence="2 3">SAG 2043</strain>
    </source>
</reference>
<evidence type="ECO:0000313" key="3">
    <source>
        <dbReference type="Proteomes" id="UP001489004"/>
    </source>
</evidence>
<dbReference type="AlphaFoldDB" id="A0AAW1P2K3"/>
<keyword evidence="3" id="KW-1185">Reference proteome</keyword>
<feature type="transmembrane region" description="Helical" evidence="1">
    <location>
        <begin position="40"/>
        <end position="60"/>
    </location>
</feature>
<feature type="transmembrane region" description="Helical" evidence="1">
    <location>
        <begin position="225"/>
        <end position="243"/>
    </location>
</feature>
<evidence type="ECO:0000256" key="1">
    <source>
        <dbReference type="SAM" id="Phobius"/>
    </source>
</evidence>
<feature type="transmembrane region" description="Helical" evidence="1">
    <location>
        <begin position="72"/>
        <end position="94"/>
    </location>
</feature>
<feature type="transmembrane region" description="Helical" evidence="1">
    <location>
        <begin position="127"/>
        <end position="147"/>
    </location>
</feature>
<dbReference type="EMBL" id="JALJOR010000019">
    <property type="protein sequence ID" value="KAK9803955.1"/>
    <property type="molecule type" value="Genomic_DNA"/>
</dbReference>
<keyword evidence="1" id="KW-0472">Membrane</keyword>
<keyword evidence="1" id="KW-0812">Transmembrane</keyword>